<comment type="caution">
    <text evidence="8">The sequence shown here is derived from an EMBL/GenBank/DDBJ whole genome shotgun (WGS) entry which is preliminary data.</text>
</comment>
<evidence type="ECO:0000256" key="3">
    <source>
        <dbReference type="ARBA" id="ARBA00022980"/>
    </source>
</evidence>
<organism evidence="8 9">
    <name type="scientific">Chaetoceros tenuissimus</name>
    <dbReference type="NCBI Taxonomy" id="426638"/>
    <lineage>
        <taxon>Eukaryota</taxon>
        <taxon>Sar</taxon>
        <taxon>Stramenopiles</taxon>
        <taxon>Ochrophyta</taxon>
        <taxon>Bacillariophyta</taxon>
        <taxon>Coscinodiscophyceae</taxon>
        <taxon>Chaetocerotophycidae</taxon>
        <taxon>Chaetocerotales</taxon>
        <taxon>Chaetocerotaceae</taxon>
        <taxon>Chaetoceros</taxon>
    </lineage>
</organism>
<evidence type="ECO:0000256" key="1">
    <source>
        <dbReference type="ARBA" id="ARBA00004173"/>
    </source>
</evidence>
<gene>
    <name evidence="8" type="ORF">CTEN210_11367</name>
</gene>
<name>A0AAD3D171_9STRA</name>
<dbReference type="AlphaFoldDB" id="A0AAD3D171"/>
<feature type="region of interest" description="Disordered" evidence="7">
    <location>
        <begin position="69"/>
        <end position="90"/>
    </location>
</feature>
<accession>A0AAD3D171</accession>
<dbReference type="EMBL" id="BLLK01000047">
    <property type="protein sequence ID" value="GFH54891.1"/>
    <property type="molecule type" value="Genomic_DNA"/>
</dbReference>
<keyword evidence="9" id="KW-1185">Reference proteome</keyword>
<dbReference type="InterPro" id="IPR013219">
    <property type="entry name" value="Ribosomal_mS33"/>
</dbReference>
<evidence type="ECO:0000256" key="5">
    <source>
        <dbReference type="ARBA" id="ARBA00023274"/>
    </source>
</evidence>
<dbReference type="Proteomes" id="UP001054902">
    <property type="component" value="Unassembled WGS sequence"/>
</dbReference>
<dbReference type="GO" id="GO:0005840">
    <property type="term" value="C:ribosome"/>
    <property type="evidence" value="ECO:0007669"/>
    <property type="project" value="UniProtKB-KW"/>
</dbReference>
<dbReference type="PANTHER" id="PTHR13362">
    <property type="entry name" value="MITOCHONDRIAL RIBOSOMAL PROTEIN S33"/>
    <property type="match status" value="1"/>
</dbReference>
<evidence type="ECO:0000256" key="4">
    <source>
        <dbReference type="ARBA" id="ARBA00023128"/>
    </source>
</evidence>
<feature type="compositionally biased region" description="Basic residues" evidence="7">
    <location>
        <begin position="75"/>
        <end position="90"/>
    </location>
</feature>
<protein>
    <recommendedName>
        <fullName evidence="6">Small ribosomal subunit protein mS33</fullName>
    </recommendedName>
</protein>
<dbReference type="GO" id="GO:1990904">
    <property type="term" value="C:ribonucleoprotein complex"/>
    <property type="evidence" value="ECO:0007669"/>
    <property type="project" value="UniProtKB-KW"/>
</dbReference>
<dbReference type="Pfam" id="PF08293">
    <property type="entry name" value="MRP-S33"/>
    <property type="match status" value="1"/>
</dbReference>
<reference evidence="8 9" key="1">
    <citation type="journal article" date="2021" name="Sci. Rep.">
        <title>The genome of the diatom Chaetoceros tenuissimus carries an ancient integrated fragment of an extant virus.</title>
        <authorList>
            <person name="Hongo Y."/>
            <person name="Kimura K."/>
            <person name="Takaki Y."/>
            <person name="Yoshida Y."/>
            <person name="Baba S."/>
            <person name="Kobayashi G."/>
            <person name="Nagasaki K."/>
            <person name="Hano T."/>
            <person name="Tomaru Y."/>
        </authorList>
    </citation>
    <scope>NUCLEOTIDE SEQUENCE [LARGE SCALE GENOMIC DNA]</scope>
    <source>
        <strain evidence="8 9">NIES-3715</strain>
    </source>
</reference>
<evidence type="ECO:0000313" key="9">
    <source>
        <dbReference type="Proteomes" id="UP001054902"/>
    </source>
</evidence>
<keyword evidence="4" id="KW-0496">Mitochondrion</keyword>
<dbReference type="GO" id="GO:0005739">
    <property type="term" value="C:mitochondrion"/>
    <property type="evidence" value="ECO:0007669"/>
    <property type="project" value="UniProtKB-SubCell"/>
</dbReference>
<comment type="similarity">
    <text evidence="2">Belongs to the mitochondrion-specific ribosomal protein mS33 family.</text>
</comment>
<sequence>MASRQAISKLTQEIFNQLPNKGIRTGAKILKQRWTGELEARYYPESITKIARKVSPGYVTAQEERRLLKLDTLRRRGKGPPKKGSGKRKK</sequence>
<proteinExistence type="inferred from homology"/>
<evidence type="ECO:0000256" key="6">
    <source>
        <dbReference type="ARBA" id="ARBA00035132"/>
    </source>
</evidence>
<evidence type="ECO:0000256" key="7">
    <source>
        <dbReference type="SAM" id="MobiDB-lite"/>
    </source>
</evidence>
<keyword evidence="3" id="KW-0689">Ribosomal protein</keyword>
<evidence type="ECO:0000256" key="2">
    <source>
        <dbReference type="ARBA" id="ARBA00008970"/>
    </source>
</evidence>
<comment type="subcellular location">
    <subcellularLocation>
        <location evidence="1">Mitochondrion</location>
    </subcellularLocation>
</comment>
<evidence type="ECO:0000313" key="8">
    <source>
        <dbReference type="EMBL" id="GFH54891.1"/>
    </source>
</evidence>
<keyword evidence="5" id="KW-0687">Ribonucleoprotein</keyword>
<dbReference type="PANTHER" id="PTHR13362:SF2">
    <property type="entry name" value="SMALL RIBOSOMAL SUBUNIT PROTEIN MS33"/>
    <property type="match status" value="1"/>
</dbReference>